<dbReference type="GO" id="GO:0016020">
    <property type="term" value="C:membrane"/>
    <property type="evidence" value="ECO:0007669"/>
    <property type="project" value="UniProtKB-SubCell"/>
</dbReference>
<feature type="chain" id="PRO_5040434599" description="ML-like domain-containing protein" evidence="9">
    <location>
        <begin position="27"/>
        <end position="702"/>
    </location>
</feature>
<feature type="transmembrane region" description="Helical" evidence="8">
    <location>
        <begin position="384"/>
        <end position="404"/>
    </location>
</feature>
<dbReference type="AlphaFoldDB" id="A0A9P0EJ24"/>
<name>A0A9P0EJ24_9HYPO</name>
<feature type="transmembrane region" description="Helical" evidence="8">
    <location>
        <begin position="529"/>
        <end position="548"/>
    </location>
</feature>
<keyword evidence="5 8" id="KW-1133">Transmembrane helix</keyword>
<dbReference type="InterPro" id="IPR010308">
    <property type="entry name" value="TRP_C"/>
</dbReference>
<evidence type="ECO:0000256" key="9">
    <source>
        <dbReference type="SAM" id="SignalP"/>
    </source>
</evidence>
<feature type="transmembrane region" description="Helical" evidence="8">
    <location>
        <begin position="331"/>
        <end position="353"/>
    </location>
</feature>
<dbReference type="InterPro" id="IPR040241">
    <property type="entry name" value="TRP_Flc/Pkd2-like"/>
</dbReference>
<dbReference type="InterPro" id="IPR032800">
    <property type="entry name" value="TRP_N"/>
</dbReference>
<proteinExistence type="inferred from homology"/>
<feature type="transmembrane region" description="Helical" evidence="8">
    <location>
        <begin position="560"/>
        <end position="589"/>
    </location>
</feature>
<evidence type="ECO:0000256" key="8">
    <source>
        <dbReference type="SAM" id="Phobius"/>
    </source>
</evidence>
<comment type="subcellular location">
    <subcellularLocation>
        <location evidence="1">Membrane</location>
        <topology evidence="1">Multi-pass membrane protein</topology>
    </subcellularLocation>
</comment>
<keyword evidence="4 9" id="KW-0732">Signal</keyword>
<reference evidence="11 12" key="2">
    <citation type="submission" date="2021-10" db="EMBL/GenBank/DDBJ databases">
        <authorList>
            <person name="Piombo E."/>
        </authorList>
    </citation>
    <scope>NUCLEOTIDE SEQUENCE [LARGE SCALE GENOMIC DNA]</scope>
</reference>
<evidence type="ECO:0000256" key="5">
    <source>
        <dbReference type="ARBA" id="ARBA00022989"/>
    </source>
</evidence>
<evidence type="ECO:0000256" key="7">
    <source>
        <dbReference type="SAM" id="MobiDB-lite"/>
    </source>
</evidence>
<accession>A0A9P0EJ24</accession>
<keyword evidence="12" id="KW-1185">Reference proteome</keyword>
<dbReference type="SMART" id="SM01320">
    <property type="entry name" value="TRP_N"/>
    <property type="match status" value="1"/>
</dbReference>
<feature type="signal peptide" evidence="9">
    <location>
        <begin position="1"/>
        <end position="26"/>
    </location>
</feature>
<feature type="transmembrane region" description="Helical" evidence="8">
    <location>
        <begin position="472"/>
        <end position="493"/>
    </location>
</feature>
<evidence type="ECO:0000313" key="12">
    <source>
        <dbReference type="Proteomes" id="UP000775872"/>
    </source>
</evidence>
<keyword evidence="3 8" id="KW-0812">Transmembrane</keyword>
<feature type="region of interest" description="Disordered" evidence="7">
    <location>
        <begin position="672"/>
        <end position="692"/>
    </location>
</feature>
<comment type="similarity">
    <text evidence="2">Belongs to the transient receptor potential (TRP) ion channel family.</text>
</comment>
<gene>
    <name evidence="11" type="ORF">CSOL1703_00001496</name>
</gene>
<organism evidence="11 12">
    <name type="scientific">Clonostachys solani</name>
    <dbReference type="NCBI Taxonomy" id="160281"/>
    <lineage>
        <taxon>Eukaryota</taxon>
        <taxon>Fungi</taxon>
        <taxon>Dikarya</taxon>
        <taxon>Ascomycota</taxon>
        <taxon>Pezizomycotina</taxon>
        <taxon>Sordariomycetes</taxon>
        <taxon>Hypocreomycetidae</taxon>
        <taxon>Hypocreales</taxon>
        <taxon>Bionectriaceae</taxon>
        <taxon>Clonostachys</taxon>
    </lineage>
</organism>
<feature type="transmembrane region" description="Helical" evidence="8">
    <location>
        <begin position="499"/>
        <end position="517"/>
    </location>
</feature>
<dbReference type="Pfam" id="PF06011">
    <property type="entry name" value="TRP"/>
    <property type="match status" value="1"/>
</dbReference>
<evidence type="ECO:0000256" key="6">
    <source>
        <dbReference type="ARBA" id="ARBA00023136"/>
    </source>
</evidence>
<dbReference type="EMBL" id="CABFOC020000035">
    <property type="protein sequence ID" value="CAH0049538.1"/>
    <property type="molecule type" value="Genomic_DNA"/>
</dbReference>
<feature type="transmembrane region" description="Helical" evidence="8">
    <location>
        <begin position="410"/>
        <end position="435"/>
    </location>
</feature>
<evidence type="ECO:0000313" key="11">
    <source>
        <dbReference type="EMBL" id="CAH0049538.1"/>
    </source>
</evidence>
<evidence type="ECO:0000256" key="3">
    <source>
        <dbReference type="ARBA" id="ARBA00022692"/>
    </source>
</evidence>
<evidence type="ECO:0000256" key="4">
    <source>
        <dbReference type="ARBA" id="ARBA00022729"/>
    </source>
</evidence>
<dbReference type="Proteomes" id="UP000775872">
    <property type="component" value="Unassembled WGS sequence"/>
</dbReference>
<dbReference type="PANTHER" id="PTHR31145">
    <property type="entry name" value="INTEGRAL MEMBRANE PROTEIN (AFU_ORTHOLOGUE AFUA_7G01610)"/>
    <property type="match status" value="1"/>
</dbReference>
<comment type="caution">
    <text evidence="11">The sequence shown here is derived from an EMBL/GenBank/DDBJ whole genome shotgun (WGS) entry which is preliminary data.</text>
</comment>
<sequence>MVALQSMCSGWRLGLVAGLMASGVVADKIIETSGFKMCSDESYMKVQKAYISYNHDTGKVTFDVSGSSSGSRYVSAELEVVAYGRNIYSNEFDPCSEANKIEQLCPLPEQEFIAHGSQDVPEEGRSQVPDIAFQIPDISATGTLKLKDNSTDEVVACIQLEVTNGKTTKLPAVSYVAAGVIGASVLASGASAITSAVYGPGSGPITPGLTEMVGWFQGMAMNGMLSVDYPPVYQSFSQNFGFSAGLVAWEPVQRAIDDFRQKTGGNLTGDSVPYLKNTTSGGGLFQTKRAFDEFEFLAIRDLELRSDDTVSQTVSGIKSFAEKLRVPGSDIFMTILLIVAIIIAGIVFFMVLFKGLLELWAKFGSFPQSLTGFRKHYWGSIGRVITMLILMLYGIWVLYCVFQFTRGDSWAATTLAAVTLAIFTAVLAFFSWRIWRAVRIMKQRDGHTGALYDDKETWTKYSIFYDSYKRDYWWVFVPFIVYMAVKGIIIAAGDGAGKSQTIAILIVEAIMLGLLLWSRPFEEKSHNILNIVIQVVRVLSVVCVLVFVREFGISQDTKTVTGVALIAVQSTLTGVLALLLVAHVFMAMCETNKHRKRRKEAEKMQHDMDDLTPLTPLDGRISIIAGHKHSDRKSVISIATSHRQMLDHSSGRPDTPDHYYANDASRWSYASQKNGSRNLTSPNNGGHAYQYSMDGARGYRGW</sequence>
<dbReference type="OrthoDB" id="2115177at2759"/>
<feature type="domain" description="ML-like" evidence="10">
    <location>
        <begin position="28"/>
        <end position="169"/>
    </location>
</feature>
<evidence type="ECO:0000259" key="10">
    <source>
        <dbReference type="SMART" id="SM01320"/>
    </source>
</evidence>
<evidence type="ECO:0000256" key="1">
    <source>
        <dbReference type="ARBA" id="ARBA00004141"/>
    </source>
</evidence>
<dbReference type="PANTHER" id="PTHR31145:SF5">
    <property type="entry name" value="DUF907 DOMAIN PROTEIN (AFU_ORTHOLOGUE AFUA_2G06100)"/>
    <property type="match status" value="1"/>
</dbReference>
<protein>
    <recommendedName>
        <fullName evidence="10">ML-like domain-containing protein</fullName>
    </recommendedName>
</protein>
<keyword evidence="6 8" id="KW-0472">Membrane</keyword>
<dbReference type="GO" id="GO:0009272">
    <property type="term" value="P:fungal-type cell wall biogenesis"/>
    <property type="evidence" value="ECO:0007669"/>
    <property type="project" value="TreeGrafter"/>
</dbReference>
<feature type="compositionally biased region" description="Polar residues" evidence="7">
    <location>
        <begin position="672"/>
        <end position="684"/>
    </location>
</feature>
<evidence type="ECO:0000256" key="2">
    <source>
        <dbReference type="ARBA" id="ARBA00010642"/>
    </source>
</evidence>
<reference evidence="12" key="1">
    <citation type="submission" date="2019-06" db="EMBL/GenBank/DDBJ databases">
        <authorList>
            <person name="Broberg M."/>
        </authorList>
    </citation>
    <scope>NUCLEOTIDE SEQUENCE [LARGE SCALE GENOMIC DNA]</scope>
</reference>
<dbReference type="GO" id="GO:0055085">
    <property type="term" value="P:transmembrane transport"/>
    <property type="evidence" value="ECO:0007669"/>
    <property type="project" value="TreeGrafter"/>
</dbReference>
<dbReference type="Pfam" id="PF14558">
    <property type="entry name" value="TRP_N"/>
    <property type="match status" value="1"/>
</dbReference>